<accession>A0A5B1M5G0</accession>
<organism evidence="2 3">
    <name type="scientific">Nocardioides antri</name>
    <dbReference type="NCBI Taxonomy" id="2607659"/>
    <lineage>
        <taxon>Bacteria</taxon>
        <taxon>Bacillati</taxon>
        <taxon>Actinomycetota</taxon>
        <taxon>Actinomycetes</taxon>
        <taxon>Propionibacteriales</taxon>
        <taxon>Nocardioidaceae</taxon>
        <taxon>Nocardioides</taxon>
    </lineage>
</organism>
<gene>
    <name evidence="2" type="ORF">F0U47_07650</name>
</gene>
<feature type="transmembrane region" description="Helical" evidence="1">
    <location>
        <begin position="27"/>
        <end position="46"/>
    </location>
</feature>
<evidence type="ECO:0000313" key="3">
    <source>
        <dbReference type="Proteomes" id="UP000324351"/>
    </source>
</evidence>
<evidence type="ECO:0000313" key="2">
    <source>
        <dbReference type="EMBL" id="KAA1427349.1"/>
    </source>
</evidence>
<comment type="caution">
    <text evidence="2">The sequence shown here is derived from an EMBL/GenBank/DDBJ whole genome shotgun (WGS) entry which is preliminary data.</text>
</comment>
<sequence length="82" mass="8874">MARKSDAFVPYATPEELAKGKRRAARYLVIAAAALVLAVVADRVVADEHLRQVYLLAGLLHLVAAVGPILRITRTGELEPVE</sequence>
<name>A0A5B1M5G0_9ACTN</name>
<evidence type="ECO:0000256" key="1">
    <source>
        <dbReference type="SAM" id="Phobius"/>
    </source>
</evidence>
<keyword evidence="1" id="KW-0472">Membrane</keyword>
<protein>
    <submittedName>
        <fullName evidence="2">Uncharacterized protein</fullName>
    </submittedName>
</protein>
<dbReference type="AlphaFoldDB" id="A0A5B1M5G0"/>
<dbReference type="RefSeq" id="WP_149749717.1">
    <property type="nucleotide sequence ID" value="NZ_VUJW01000003.1"/>
</dbReference>
<dbReference type="Proteomes" id="UP000324351">
    <property type="component" value="Unassembled WGS sequence"/>
</dbReference>
<keyword evidence="1" id="KW-1133">Transmembrane helix</keyword>
<reference evidence="2 3" key="2">
    <citation type="submission" date="2019-09" db="EMBL/GenBank/DDBJ databases">
        <authorList>
            <person name="Jin C."/>
        </authorList>
    </citation>
    <scope>NUCLEOTIDE SEQUENCE [LARGE SCALE GENOMIC DNA]</scope>
    <source>
        <strain evidence="2 3">BN140041</strain>
    </source>
</reference>
<proteinExistence type="predicted"/>
<reference evidence="2 3" key="1">
    <citation type="submission" date="2019-09" db="EMBL/GenBank/DDBJ databases">
        <title>Nocardioides panacisoli sp. nov., isolated from the soil of a ginseng field.</title>
        <authorList>
            <person name="Cho C."/>
        </authorList>
    </citation>
    <scope>NUCLEOTIDE SEQUENCE [LARGE SCALE GENOMIC DNA]</scope>
    <source>
        <strain evidence="2 3">BN140041</strain>
    </source>
</reference>
<dbReference type="EMBL" id="VUJW01000003">
    <property type="protein sequence ID" value="KAA1427349.1"/>
    <property type="molecule type" value="Genomic_DNA"/>
</dbReference>
<keyword evidence="1" id="KW-0812">Transmembrane</keyword>
<keyword evidence="3" id="KW-1185">Reference proteome</keyword>
<feature type="transmembrane region" description="Helical" evidence="1">
    <location>
        <begin position="52"/>
        <end position="70"/>
    </location>
</feature>